<dbReference type="Pfam" id="PF01177">
    <property type="entry name" value="Asp_Glu_race"/>
    <property type="match status" value="1"/>
</dbReference>
<organism evidence="3 4">
    <name type="scientific">Martelella alba</name>
    <dbReference type="NCBI Taxonomy" id="2590451"/>
    <lineage>
        <taxon>Bacteria</taxon>
        <taxon>Pseudomonadati</taxon>
        <taxon>Pseudomonadota</taxon>
        <taxon>Alphaproteobacteria</taxon>
        <taxon>Hyphomicrobiales</taxon>
        <taxon>Aurantimonadaceae</taxon>
        <taxon>Martelella</taxon>
    </lineage>
</organism>
<keyword evidence="2 3" id="KW-0413">Isomerase</keyword>
<evidence type="ECO:0000313" key="4">
    <source>
        <dbReference type="Proteomes" id="UP000305202"/>
    </source>
</evidence>
<dbReference type="Gene3D" id="3.40.50.1860">
    <property type="match status" value="2"/>
</dbReference>
<dbReference type="Proteomes" id="UP000305202">
    <property type="component" value="Unassembled WGS sequence"/>
</dbReference>
<dbReference type="SUPFAM" id="SSF53681">
    <property type="entry name" value="Aspartate/glutamate racemase"/>
    <property type="match status" value="2"/>
</dbReference>
<dbReference type="PANTHER" id="PTHR21198">
    <property type="entry name" value="GLUTAMATE RACEMASE"/>
    <property type="match status" value="1"/>
</dbReference>
<dbReference type="InterPro" id="IPR001920">
    <property type="entry name" value="Asp/Glu_race"/>
</dbReference>
<dbReference type="EC" id="5.1.1.-" evidence="3"/>
<dbReference type="InterPro" id="IPR033134">
    <property type="entry name" value="Asp/Glu_racemase_AS_2"/>
</dbReference>
<comment type="caution">
    <text evidence="3">The sequence shown here is derived from an EMBL/GenBank/DDBJ whole genome shotgun (WGS) entry which is preliminary data.</text>
</comment>
<dbReference type="PROSITE" id="PS00923">
    <property type="entry name" value="ASP_GLU_RACEMASE_1"/>
    <property type="match status" value="1"/>
</dbReference>
<evidence type="ECO:0000256" key="2">
    <source>
        <dbReference type="ARBA" id="ARBA00023235"/>
    </source>
</evidence>
<comment type="similarity">
    <text evidence="1">Belongs to the aspartate/glutamate racemases family.</text>
</comment>
<reference evidence="3 4" key="1">
    <citation type="submission" date="2019-04" db="EMBL/GenBank/DDBJ databases">
        <authorList>
            <person name="Li M."/>
            <person name="Gao C."/>
        </authorList>
    </citation>
    <scope>NUCLEOTIDE SEQUENCE [LARGE SCALE GENOMIC DNA]</scope>
    <source>
        <strain evidence="3 4">BGMRC 2031</strain>
    </source>
</reference>
<name>A0ABY2SG52_9HYPH</name>
<sequence>MKTLGLLGGMSWESTLPYYRLINQGIGERLGGLHSADLILCSLDFADIARWQSEGDWPRAGRLLAEKARLLEQSGAQAIVLCTNTMHKVADTIEQACSLPLLHIADATGRAVRRRGLRRVGLLGTGFTLREDFYRRRLESGFGLEVLVPDEADIDDIHRVIFDELCRGQIREASRQSLRRIIARLEARGIQGLILGCTELGLLISAEDCQGALFDTTAIHAADAVAFALGDPE</sequence>
<dbReference type="InterPro" id="IPR004380">
    <property type="entry name" value="Asp_race"/>
</dbReference>
<gene>
    <name evidence="3" type="ORF">FCN80_23335</name>
</gene>
<dbReference type="NCBIfam" id="TIGR00035">
    <property type="entry name" value="asp_race"/>
    <property type="match status" value="1"/>
</dbReference>
<keyword evidence="4" id="KW-1185">Reference proteome</keyword>
<dbReference type="InterPro" id="IPR018187">
    <property type="entry name" value="Asp/Glu_racemase_AS_1"/>
</dbReference>
<protein>
    <submittedName>
        <fullName evidence="3">Amino acid racemase</fullName>
        <ecNumber evidence="3">5.1.1.-</ecNumber>
    </submittedName>
</protein>
<dbReference type="PROSITE" id="PS00924">
    <property type="entry name" value="ASP_GLU_RACEMASE_2"/>
    <property type="match status" value="1"/>
</dbReference>
<dbReference type="RefSeq" id="WP_136992725.1">
    <property type="nucleotide sequence ID" value="NZ_SZPQ01000056.1"/>
</dbReference>
<dbReference type="PANTHER" id="PTHR21198:SF7">
    <property type="entry name" value="ASPARTATE-GLUTAMATE RACEMASE FAMILY"/>
    <property type="match status" value="1"/>
</dbReference>
<evidence type="ECO:0000256" key="1">
    <source>
        <dbReference type="ARBA" id="ARBA00007847"/>
    </source>
</evidence>
<accession>A0ABY2SG52</accession>
<dbReference type="InterPro" id="IPR015942">
    <property type="entry name" value="Asp/Glu/hydantoin_racemase"/>
</dbReference>
<proteinExistence type="inferred from homology"/>
<dbReference type="EMBL" id="SZPQ01000056">
    <property type="protein sequence ID" value="TKI02948.1"/>
    <property type="molecule type" value="Genomic_DNA"/>
</dbReference>
<evidence type="ECO:0000313" key="3">
    <source>
        <dbReference type="EMBL" id="TKI02948.1"/>
    </source>
</evidence>
<dbReference type="GO" id="GO:0016853">
    <property type="term" value="F:isomerase activity"/>
    <property type="evidence" value="ECO:0007669"/>
    <property type="project" value="UniProtKB-KW"/>
</dbReference>